<dbReference type="PANTHER" id="PTHR37319:SF1">
    <property type="entry name" value="TRANSPOSASE TN5 DIMERISATION DOMAIN-CONTAINING PROTEIN"/>
    <property type="match status" value="1"/>
</dbReference>
<dbReference type="SUPFAM" id="SSF53098">
    <property type="entry name" value="Ribonuclease H-like"/>
    <property type="match status" value="1"/>
</dbReference>
<dbReference type="PANTHER" id="PTHR37319">
    <property type="entry name" value="TRANSPOSASE"/>
    <property type="match status" value="1"/>
</dbReference>
<sequence>METMAGAPTASVPKACNGWGETMAAYRFFDNDGVDWRAILEPHWQQTEQRMAEQSVVLCLQDTTELDFNGQQARGLGPLSYEAQRGMYVHPTYAVTTAREPLGILDVWMWARALRDTNGQRGGPKESLRWIEGYERLAELAPRLPATRLVYVADREPDMLPWMARAQQLDCPVDWLVRAAHNRCLPNSEKLWPHATEGAPLGEIEFALAARPGAKARIVRQQLWARRVELNAGKGKVVTATCIVAREHGAPAGVKPIEWRLLTNRVATSAAEVAELIDWYRARWEIEMLFNVLKNGCKVEELQLGTIERIERALALYLVVAWRIAYLVRMGRTCPNLDAHLFFDPDEIRGAYLLNKLRPQPNPALNEVIRLIARAGGFLGRKGDGEPGAKTLWEGLRDVRASALTLQALRELGD</sequence>
<dbReference type="InterPro" id="IPR047768">
    <property type="entry name" value="Tn5p-like"/>
</dbReference>
<dbReference type="NCBIfam" id="NF033590">
    <property type="entry name" value="transpos_IS4_3"/>
    <property type="match status" value="1"/>
</dbReference>
<dbReference type="Pfam" id="PF14706">
    <property type="entry name" value="Tnp_DNA_bind"/>
    <property type="match status" value="1"/>
</dbReference>
<evidence type="ECO:0000259" key="1">
    <source>
        <dbReference type="Pfam" id="PF02281"/>
    </source>
</evidence>
<accession>K9DAL2</accession>
<dbReference type="InterPro" id="IPR012337">
    <property type="entry name" value="RNaseH-like_sf"/>
</dbReference>
<evidence type="ECO:0000313" key="3">
    <source>
        <dbReference type="EMBL" id="EKU81759.1"/>
    </source>
</evidence>
<evidence type="ECO:0000313" key="4">
    <source>
        <dbReference type="Proteomes" id="UP000009874"/>
    </source>
</evidence>
<evidence type="ECO:0000259" key="2">
    <source>
        <dbReference type="Pfam" id="PF14706"/>
    </source>
</evidence>
<reference evidence="3 4" key="1">
    <citation type="submission" date="2012-09" db="EMBL/GenBank/DDBJ databases">
        <title>The Genome Sequence of Massilia timonae CCUG 45783.</title>
        <authorList>
            <consortium name="The Broad Institute Genome Sequencing Platform"/>
            <person name="Earl A."/>
            <person name="Ward D."/>
            <person name="Feldgarden M."/>
            <person name="Gevers D."/>
            <person name="Huys G."/>
            <person name="Walker B."/>
            <person name="Young S.K."/>
            <person name="Zeng Q."/>
            <person name="Gargeya S."/>
            <person name="Fitzgerald M."/>
            <person name="Haas B."/>
            <person name="Abouelleil A."/>
            <person name="Alvarado L."/>
            <person name="Arachchi H.M."/>
            <person name="Berlin A.M."/>
            <person name="Chapman S.B."/>
            <person name="Goldberg J."/>
            <person name="Griggs A."/>
            <person name="Gujja S."/>
            <person name="Hansen M."/>
            <person name="Howarth C."/>
            <person name="Imamovic A."/>
            <person name="Larimer J."/>
            <person name="McCowen C."/>
            <person name="Montmayeur A."/>
            <person name="Murphy C."/>
            <person name="Neiman D."/>
            <person name="Pearson M."/>
            <person name="Priest M."/>
            <person name="Roberts A."/>
            <person name="Saif S."/>
            <person name="Shea T."/>
            <person name="Sisk P."/>
            <person name="Sykes S."/>
            <person name="Wortman J."/>
            <person name="Nusbaum C."/>
            <person name="Birren B."/>
        </authorList>
    </citation>
    <scope>NUCLEOTIDE SEQUENCE [LARGE SCALE GENOMIC DNA]</scope>
    <source>
        <strain evidence="3 4">CCUG 45783</strain>
    </source>
</reference>
<dbReference type="AlphaFoldDB" id="K9DAL2"/>
<comment type="caution">
    <text evidence="3">The sequence shown here is derived from an EMBL/GenBank/DDBJ whole genome shotgun (WGS) entry which is preliminary data.</text>
</comment>
<dbReference type="HOGENOM" id="CLU_045115_0_1_4"/>
<dbReference type="eggNOG" id="COG3385">
    <property type="taxonomic scope" value="Bacteria"/>
</dbReference>
<feature type="domain" description="Transposase Tn5-like N-terminal" evidence="2">
    <location>
        <begin position="2"/>
        <end position="34"/>
    </location>
</feature>
<dbReference type="Proteomes" id="UP000009874">
    <property type="component" value="Unassembled WGS sequence"/>
</dbReference>
<dbReference type="InterPro" id="IPR014735">
    <property type="entry name" value="Transposase_Tn5-like_N"/>
</dbReference>
<keyword evidence="4" id="KW-1185">Reference proteome</keyword>
<dbReference type="InterPro" id="IPR014737">
    <property type="entry name" value="Transposase_Tn5-like_C"/>
</dbReference>
<dbReference type="EMBL" id="AGZI01000037">
    <property type="protein sequence ID" value="EKU81759.1"/>
    <property type="molecule type" value="Genomic_DNA"/>
</dbReference>
<feature type="domain" description="Transposase Tn5 dimerisation" evidence="1">
    <location>
        <begin position="319"/>
        <end position="399"/>
    </location>
</feature>
<dbReference type="InterPro" id="IPR038215">
    <property type="entry name" value="TN5-like_N_sf"/>
</dbReference>
<dbReference type="InterPro" id="IPR054836">
    <property type="entry name" value="Tn5_transposase"/>
</dbReference>
<dbReference type="Gene3D" id="1.10.740.10">
    <property type="entry name" value="Transferase Inhibitor Protein From Tn5, Chain"/>
    <property type="match status" value="1"/>
</dbReference>
<dbReference type="InterPro" id="IPR003201">
    <property type="entry name" value="Transposase_Tn5"/>
</dbReference>
<name>K9DAL2_9BURK</name>
<dbReference type="Pfam" id="PF02281">
    <property type="entry name" value="Dimer_Tnp_Tn5"/>
    <property type="match status" value="1"/>
</dbReference>
<dbReference type="PATRIC" id="fig|883126.3.peg.2978"/>
<gene>
    <name evidence="3" type="ORF">HMPREF9710_02951</name>
</gene>
<protein>
    <recommendedName>
        <fullName evidence="5">Transposase IS4-like domain-containing protein</fullName>
    </recommendedName>
</protein>
<dbReference type="Gene3D" id="3.90.350.10">
    <property type="entry name" value="Transposase Inhibitor Protein From Tn5, Chain A, domain 1"/>
    <property type="match status" value="1"/>
</dbReference>
<proteinExistence type="predicted"/>
<organism evidence="3 4">
    <name type="scientific">Massilia timonae CCUG 45783</name>
    <dbReference type="NCBI Taxonomy" id="883126"/>
    <lineage>
        <taxon>Bacteria</taxon>
        <taxon>Pseudomonadati</taxon>
        <taxon>Pseudomonadota</taxon>
        <taxon>Betaproteobacteria</taxon>
        <taxon>Burkholderiales</taxon>
        <taxon>Oxalobacteraceae</taxon>
        <taxon>Telluria group</taxon>
        <taxon>Massilia</taxon>
    </lineage>
</organism>
<dbReference type="Gene3D" id="1.10.246.40">
    <property type="entry name" value="Tn5 transposase, domain 1"/>
    <property type="match status" value="1"/>
</dbReference>
<evidence type="ECO:0008006" key="5">
    <source>
        <dbReference type="Google" id="ProtNLM"/>
    </source>
</evidence>